<evidence type="ECO:0000256" key="3">
    <source>
        <dbReference type="RuleBase" id="RU000489"/>
    </source>
</evidence>
<dbReference type="GO" id="GO:0005975">
    <property type="term" value="P:carbohydrate metabolic process"/>
    <property type="evidence" value="ECO:0007669"/>
    <property type="project" value="InterPro"/>
</dbReference>
<dbReference type="Pfam" id="PF00704">
    <property type="entry name" value="Glyco_hydro_18"/>
    <property type="match status" value="1"/>
</dbReference>
<comment type="caution">
    <text evidence="6">The sequence shown here is derived from an EMBL/GenBank/DDBJ whole genome shotgun (WGS) entry which is preliminary data.</text>
</comment>
<evidence type="ECO:0000313" key="7">
    <source>
        <dbReference type="Proteomes" id="UP001162162"/>
    </source>
</evidence>
<evidence type="ECO:0000256" key="1">
    <source>
        <dbReference type="ARBA" id="ARBA00022801"/>
    </source>
</evidence>
<feature type="domain" description="GH18" evidence="5">
    <location>
        <begin position="36"/>
        <end position="218"/>
    </location>
</feature>
<evidence type="ECO:0000259" key="5">
    <source>
        <dbReference type="PROSITE" id="PS51910"/>
    </source>
</evidence>
<dbReference type="GO" id="GO:0004568">
    <property type="term" value="F:chitinase activity"/>
    <property type="evidence" value="ECO:0007669"/>
    <property type="project" value="TreeGrafter"/>
</dbReference>
<name>A0AAV8ZEA1_9CUCU</name>
<dbReference type="GO" id="GO:0005576">
    <property type="term" value="C:extracellular region"/>
    <property type="evidence" value="ECO:0007669"/>
    <property type="project" value="TreeGrafter"/>
</dbReference>
<dbReference type="Proteomes" id="UP001162162">
    <property type="component" value="Unassembled WGS sequence"/>
</dbReference>
<proteinExistence type="inferred from homology"/>
<evidence type="ECO:0000256" key="4">
    <source>
        <dbReference type="RuleBase" id="RU004453"/>
    </source>
</evidence>
<organism evidence="6 7">
    <name type="scientific">Aromia moschata</name>
    <dbReference type="NCBI Taxonomy" id="1265417"/>
    <lineage>
        <taxon>Eukaryota</taxon>
        <taxon>Metazoa</taxon>
        <taxon>Ecdysozoa</taxon>
        <taxon>Arthropoda</taxon>
        <taxon>Hexapoda</taxon>
        <taxon>Insecta</taxon>
        <taxon>Pterygota</taxon>
        <taxon>Neoptera</taxon>
        <taxon>Endopterygota</taxon>
        <taxon>Coleoptera</taxon>
        <taxon>Polyphaga</taxon>
        <taxon>Cucujiformia</taxon>
        <taxon>Chrysomeloidea</taxon>
        <taxon>Cerambycidae</taxon>
        <taxon>Cerambycinae</taxon>
        <taxon>Callichromatini</taxon>
        <taxon>Aromia</taxon>
    </lineage>
</organism>
<dbReference type="GO" id="GO:0008061">
    <property type="term" value="F:chitin binding"/>
    <property type="evidence" value="ECO:0007669"/>
    <property type="project" value="InterPro"/>
</dbReference>
<dbReference type="InterPro" id="IPR017853">
    <property type="entry name" value="GH"/>
</dbReference>
<evidence type="ECO:0000256" key="2">
    <source>
        <dbReference type="ARBA" id="ARBA00023295"/>
    </source>
</evidence>
<keyword evidence="7" id="KW-1185">Reference proteome</keyword>
<comment type="similarity">
    <text evidence="4">Belongs to the glycosyl hydrolase 18 family.</text>
</comment>
<reference evidence="6" key="1">
    <citation type="journal article" date="2023" name="Insect Mol. Biol.">
        <title>Genome sequencing provides insights into the evolution of gene families encoding plant cell wall-degrading enzymes in longhorned beetles.</title>
        <authorList>
            <person name="Shin N.R."/>
            <person name="Okamura Y."/>
            <person name="Kirsch R."/>
            <person name="Pauchet Y."/>
        </authorList>
    </citation>
    <scope>NUCLEOTIDE SEQUENCE</scope>
    <source>
        <strain evidence="6">AMC_N1</strain>
    </source>
</reference>
<evidence type="ECO:0000313" key="6">
    <source>
        <dbReference type="EMBL" id="KAJ8962574.1"/>
    </source>
</evidence>
<dbReference type="InterPro" id="IPR011583">
    <property type="entry name" value="Chitinase_II/V-like_cat"/>
</dbReference>
<dbReference type="Gene3D" id="3.20.20.80">
    <property type="entry name" value="Glycosidases"/>
    <property type="match status" value="1"/>
</dbReference>
<dbReference type="AlphaFoldDB" id="A0AAV8ZEA1"/>
<protein>
    <recommendedName>
        <fullName evidence="5">GH18 domain-containing protein</fullName>
    </recommendedName>
</protein>
<dbReference type="PANTHER" id="PTHR11177">
    <property type="entry name" value="CHITINASE"/>
    <property type="match status" value="1"/>
</dbReference>
<dbReference type="SUPFAM" id="SSF51445">
    <property type="entry name" value="(Trans)glycosidases"/>
    <property type="match status" value="1"/>
</dbReference>
<dbReference type="InterPro" id="IPR050314">
    <property type="entry name" value="Glycosyl_Hydrlase_18"/>
</dbReference>
<dbReference type="InterPro" id="IPR001579">
    <property type="entry name" value="Glyco_hydro_18_chit_AS"/>
</dbReference>
<dbReference type="EMBL" id="JAPWTK010000002">
    <property type="protein sequence ID" value="KAJ8962574.1"/>
    <property type="molecule type" value="Genomic_DNA"/>
</dbReference>
<dbReference type="PROSITE" id="PS51910">
    <property type="entry name" value="GH18_2"/>
    <property type="match status" value="1"/>
</dbReference>
<dbReference type="SMART" id="SM00636">
    <property type="entry name" value="Glyco_18"/>
    <property type="match status" value="1"/>
</dbReference>
<dbReference type="PROSITE" id="PS01095">
    <property type="entry name" value="GH18_1"/>
    <property type="match status" value="1"/>
</dbReference>
<accession>A0AAV8ZEA1</accession>
<gene>
    <name evidence="6" type="ORF">NQ318_000967</name>
</gene>
<keyword evidence="2 3" id="KW-0326">Glycosidase</keyword>
<dbReference type="InterPro" id="IPR001223">
    <property type="entry name" value="Glyco_hydro18_cat"/>
</dbReference>
<dbReference type="GO" id="GO:0006032">
    <property type="term" value="P:chitin catabolic process"/>
    <property type="evidence" value="ECO:0007669"/>
    <property type="project" value="TreeGrafter"/>
</dbReference>
<keyword evidence="1 3" id="KW-0378">Hydrolase</keyword>
<dbReference type="PANTHER" id="PTHR11177:SF360">
    <property type="entry name" value="CHITINASE 4-RELATED"/>
    <property type="match status" value="1"/>
</dbReference>
<sequence>MGAGIWNRYTLEKRLFLQGQTCSKYPLGRYKKLARKNVVCYFSSWTVNRNGKGKFDVSNVDSSLCTHVIYAFVGLGADYKITNLDTWESNDTYGYKGYTNLVGLKQSNPELKVLVSMGGWSEGSKRYSELAEDPAKRQILAKDVLNFTQAYGFDGFDLDWEYPGLRDSAYPDQDQANYVELLKELKNVLEPHGLILTAAVGGVVTVVDVAYDIPAISE</sequence>